<accession>A0A150IHE3</accession>
<dbReference type="Proteomes" id="UP000075578">
    <property type="component" value="Unassembled WGS sequence"/>
</dbReference>
<evidence type="ECO:0000313" key="2">
    <source>
        <dbReference type="Proteomes" id="UP000075578"/>
    </source>
</evidence>
<evidence type="ECO:0000313" key="1">
    <source>
        <dbReference type="EMBL" id="KYC44413.1"/>
    </source>
</evidence>
<reference evidence="1 2" key="1">
    <citation type="journal article" date="2016" name="ISME J.">
        <title>Chasing the elusive Euryarchaeota class WSA2: genomes reveal a uniquely fastidious methyl-reducing methanogen.</title>
        <authorList>
            <person name="Nobu M.K."/>
            <person name="Narihiro T."/>
            <person name="Kuroda K."/>
            <person name="Mei R."/>
            <person name="Liu W.T."/>
        </authorList>
    </citation>
    <scope>NUCLEOTIDE SEQUENCE [LARGE SCALE GENOMIC DNA]</scope>
    <source>
        <strain evidence="1">U1lsi0528_Bin089</strain>
    </source>
</reference>
<protein>
    <submittedName>
        <fullName evidence="1">Uncharacterized protein</fullName>
    </submittedName>
</protein>
<dbReference type="AlphaFoldDB" id="A0A150IHE3"/>
<comment type="caution">
    <text evidence="1">The sequence shown here is derived from an EMBL/GenBank/DDBJ whole genome shotgun (WGS) entry which is preliminary data.</text>
</comment>
<organism evidence="1 2">
    <name type="scientific">Candidatus Methanofastidiosum methylothiophilum</name>
    <dbReference type="NCBI Taxonomy" id="1705564"/>
    <lineage>
        <taxon>Archaea</taxon>
        <taxon>Methanobacteriati</taxon>
        <taxon>Methanobacteriota</taxon>
        <taxon>Stenosarchaea group</taxon>
        <taxon>Candidatus Methanofastidiosia</taxon>
        <taxon>Candidatus Methanofastidiosales</taxon>
        <taxon>Candidatus Methanofastidiosaceae</taxon>
        <taxon>Candidatus Methanofastidiosum</taxon>
    </lineage>
</organism>
<name>A0A150IHE3_9EURY</name>
<gene>
    <name evidence="1" type="ORF">AMQ74_01971</name>
</gene>
<proteinExistence type="predicted"/>
<sequence length="282" mass="32755">MICEECYNDLTLDVKHREYYCGRCGLIHESVFDFREDLGRNVDYGNYLKLWWPDEDLRTYQIVKPQKGLYFVGEDRLTAFERGSPQIRLDKRVTIHYCHINHESFISKTIWWINPENSRDRRWFCLVCAKRGGKALLHNWGRSDLRTARELGLRGLISVIQRDLASTRTDLSMYHAEPVRDRGYLRTAVLTALRELKKGNKYKIRQKGGKKCGFGAKSVKKFCDLNFDKRISFSVYEIQKILDDLKIDRHQSIKILTSVLVRDDGLSALPPAAQADTCAANS</sequence>
<dbReference type="EMBL" id="LNGD01000291">
    <property type="protein sequence ID" value="KYC44413.1"/>
    <property type="molecule type" value="Genomic_DNA"/>
</dbReference>